<feature type="compositionally biased region" description="Low complexity" evidence="1">
    <location>
        <begin position="197"/>
        <end position="219"/>
    </location>
</feature>
<feature type="compositionally biased region" description="Polar residues" evidence="1">
    <location>
        <begin position="134"/>
        <end position="145"/>
    </location>
</feature>
<evidence type="ECO:0000313" key="3">
    <source>
        <dbReference type="Proteomes" id="UP000596660"/>
    </source>
</evidence>
<feature type="compositionally biased region" description="Pro residues" evidence="1">
    <location>
        <begin position="98"/>
        <end position="108"/>
    </location>
</feature>
<feature type="region of interest" description="Disordered" evidence="1">
    <location>
        <begin position="1"/>
        <end position="30"/>
    </location>
</feature>
<dbReference type="InterPro" id="IPR040340">
    <property type="entry name" value="CEST/Y3IP1"/>
</dbReference>
<dbReference type="OrthoDB" id="1880037at2759"/>
<feature type="region of interest" description="Disordered" evidence="1">
    <location>
        <begin position="191"/>
        <end position="244"/>
    </location>
</feature>
<reference evidence="2" key="2">
    <citation type="submission" date="2021-03" db="UniProtKB">
        <authorList>
            <consortium name="EnsemblPlants"/>
        </authorList>
    </citation>
    <scope>IDENTIFICATION</scope>
</reference>
<dbReference type="GO" id="GO:0048564">
    <property type="term" value="P:photosystem I assembly"/>
    <property type="evidence" value="ECO:0007669"/>
    <property type="project" value="InterPro"/>
</dbReference>
<gene>
    <name evidence="2" type="primary">LOC110735881</name>
</gene>
<dbReference type="Gramene" id="AUR62007001-RA">
    <property type="protein sequence ID" value="AUR62007001-RA:cds"/>
    <property type="gene ID" value="AUR62007001"/>
</dbReference>
<dbReference type="PANTHER" id="PTHR33672">
    <property type="entry name" value="YCF3-INTERACTING PROTEIN 1, CHLOROPLASTIC"/>
    <property type="match status" value="1"/>
</dbReference>
<protein>
    <submittedName>
        <fullName evidence="2">Uncharacterized protein</fullName>
    </submittedName>
</protein>
<name>A0A803L562_CHEQI</name>
<accession>A0A803L562</accession>
<evidence type="ECO:0000256" key="1">
    <source>
        <dbReference type="SAM" id="MobiDB-lite"/>
    </source>
</evidence>
<feature type="region of interest" description="Disordered" evidence="1">
    <location>
        <begin position="53"/>
        <end position="145"/>
    </location>
</feature>
<dbReference type="PANTHER" id="PTHR33672:SF24">
    <property type="entry name" value="OS01G0798600 PROTEIN"/>
    <property type="match status" value="1"/>
</dbReference>
<proteinExistence type="predicted"/>
<keyword evidence="3" id="KW-1185">Reference proteome</keyword>
<dbReference type="EnsemblPlants" id="AUR62007001-RA">
    <property type="protein sequence ID" value="AUR62007001-RA:cds"/>
    <property type="gene ID" value="AUR62007001"/>
</dbReference>
<sequence length="372" mass="40541">MHPSPSSVMGTSSKGDSARYSNGSNFSDDEAGIFMTIDNEKGAEFFAIEPPRAVLTRDSSEREKQISVDPISLQGSNTIRQASFRLVSPPTNQNLGPNAPPSPSPPPKLKFVSSSLPGSNSSSPESLYKKYQKNHSQQAAAAPRNNLSRMQSVMDDTHLAMVEANTRKSKSLGEGRTSGPVDDFDLWLEKSSHNSGKDQSSSGNNNNNNNSNKHSGFSKPPLGPGNVDRHSSTMKKSKSRDPNFSEEKFKCGKLCLFLPRGKGKTVRSISTASTMTQASCKSEPMAISRRVSLEKFECGSWASSLENEEGESANLFFDLPMELLRCSVSDMQSPVTAAFVFDNDDDNDTKEDDKDNNKDAQMAFHAFLEAQS</sequence>
<dbReference type="GO" id="GO:0080183">
    <property type="term" value="P:response to photooxidative stress"/>
    <property type="evidence" value="ECO:0007669"/>
    <property type="project" value="InterPro"/>
</dbReference>
<reference evidence="2" key="1">
    <citation type="journal article" date="2017" name="Nature">
        <title>The genome of Chenopodium quinoa.</title>
        <authorList>
            <person name="Jarvis D.E."/>
            <person name="Ho Y.S."/>
            <person name="Lightfoot D.J."/>
            <person name="Schmoeckel S.M."/>
            <person name="Li B."/>
            <person name="Borm T.J.A."/>
            <person name="Ohyanagi H."/>
            <person name="Mineta K."/>
            <person name="Michell C.T."/>
            <person name="Saber N."/>
            <person name="Kharbatia N.M."/>
            <person name="Rupper R.R."/>
            <person name="Sharp A.R."/>
            <person name="Dally N."/>
            <person name="Boughton B.A."/>
            <person name="Woo Y.H."/>
            <person name="Gao G."/>
            <person name="Schijlen E.G.W.M."/>
            <person name="Guo X."/>
            <person name="Momin A.A."/>
            <person name="Negrao S."/>
            <person name="Al-Babili S."/>
            <person name="Gehring C."/>
            <person name="Roessner U."/>
            <person name="Jung C."/>
            <person name="Murphy K."/>
            <person name="Arold S.T."/>
            <person name="Gojobori T."/>
            <person name="van der Linden C.G."/>
            <person name="van Loo E.N."/>
            <person name="Jellen E.N."/>
            <person name="Maughan P.J."/>
            <person name="Tester M."/>
        </authorList>
    </citation>
    <scope>NUCLEOTIDE SEQUENCE [LARGE SCALE GENOMIC DNA]</scope>
    <source>
        <strain evidence="2">cv. PI 614886</strain>
    </source>
</reference>
<evidence type="ECO:0000313" key="2">
    <source>
        <dbReference type="EnsemblPlants" id="AUR62007001-RA:cds"/>
    </source>
</evidence>
<organism evidence="2 3">
    <name type="scientific">Chenopodium quinoa</name>
    <name type="common">Quinoa</name>
    <dbReference type="NCBI Taxonomy" id="63459"/>
    <lineage>
        <taxon>Eukaryota</taxon>
        <taxon>Viridiplantae</taxon>
        <taxon>Streptophyta</taxon>
        <taxon>Embryophyta</taxon>
        <taxon>Tracheophyta</taxon>
        <taxon>Spermatophyta</taxon>
        <taxon>Magnoliopsida</taxon>
        <taxon>eudicotyledons</taxon>
        <taxon>Gunneridae</taxon>
        <taxon>Pentapetalae</taxon>
        <taxon>Caryophyllales</taxon>
        <taxon>Chenopodiaceae</taxon>
        <taxon>Chenopodioideae</taxon>
        <taxon>Atripliceae</taxon>
        <taxon>Chenopodium</taxon>
    </lineage>
</organism>
<dbReference type="KEGG" id="cqi:110701417"/>
<dbReference type="GO" id="GO:0009535">
    <property type="term" value="C:chloroplast thylakoid membrane"/>
    <property type="evidence" value="ECO:0007669"/>
    <property type="project" value="InterPro"/>
</dbReference>
<dbReference type="Proteomes" id="UP000596660">
    <property type="component" value="Unplaced"/>
</dbReference>
<feature type="compositionally biased region" description="Low complexity" evidence="1">
    <location>
        <begin position="109"/>
        <end position="126"/>
    </location>
</feature>
<dbReference type="AlphaFoldDB" id="A0A803L562"/>
<feature type="compositionally biased region" description="Polar residues" evidence="1">
    <location>
        <begin position="1"/>
        <end position="26"/>
    </location>
</feature>